<sequence length="888" mass="103120">MESSYQLEAIDPDRSVVITGSQRLSRHIREEFNKSQAAKGKTVWSSLEVMPWSAWSSLLWTWLGEQWPANEEPLPYVLSEAQSSYLWQDIVEQSDWNNYLLQIPATAQKAWQAWQQYQQWQLDLNDSVPWDKDQQAFAEWRKTFTHMLEQNRWLDNPSSMNKLIKHFELIGKMLPKTIYLAGFEQISPQQKALFECMSDLTEVRWLQRDSSQAKPQVFRFNSLREEFRQAIIRAREAVETEFRDNPHFKFAIVVPELEKHKPLLERLLWQEMTPCLSISDSEVQGLYDFSLGEPLTRQPIIQTALNLMSFANGSIDKSTFRQILMSPYWGLNKNTIQVRAQLDKNLREQHKERYTIENFASLEKSSQLDELAACLGAGRELVREKRKITDWMQVLPELLQVLQWPGYRTLNSREYQIKQTFLECFNSLRSHQLFYKDAINFTQLLSLLKTVVAEKEFHQEQPKAPIQIMGILETLGLEFDEVWLTGATYQVLPAKPNPNPFIEKQLLKQHEMPGSSSQRELDYAQQLIESLLYSSSRVTFSYPLFEGDSELMPSPLLMKYKHQDVAARALLAPDYIEQCKQESYVKSYEDDSGIELTEHAIKGGTGFFKDQINCPFKAYLTYRLKTKAFEEVEQGLNAMERGQIVHKVLERFWKQQTSSEIIHNRDEPELADMIEPLLEQVLTEFKDELYYLQLDSFYNNEKSRLLKQLSRALFVDSKRLPFVPLHHEQRQQIEVADLVFNLQVDRIDKVDDGLLIIDYKTGNAQRKSLISEPPEEPQLALYAINQHDEPVAGVSFFNINAKEVRYQGIADTIENLALGKQSATKTPVAELIDGWKLQLEEVGQAIKQGRAVVNPRSCDYCDFSSVCRINQRRKGSLNNVQQGGSYDS</sequence>
<dbReference type="InterPro" id="IPR038726">
    <property type="entry name" value="PDDEXK_AddAB-type"/>
</dbReference>
<keyword evidence="3" id="KW-1185">Reference proteome</keyword>
<dbReference type="SUPFAM" id="SSF52540">
    <property type="entry name" value="P-loop containing nucleoside triphosphate hydrolases"/>
    <property type="match status" value="1"/>
</dbReference>
<dbReference type="AlphaFoldDB" id="A0A1B3BC88"/>
<dbReference type="Pfam" id="PF12705">
    <property type="entry name" value="PDDEXK_1"/>
    <property type="match status" value="1"/>
</dbReference>
<organism evidence="2 3">
    <name type="scientific">Kangiella sediminilitoris</name>
    <dbReference type="NCBI Taxonomy" id="1144748"/>
    <lineage>
        <taxon>Bacteria</taxon>
        <taxon>Pseudomonadati</taxon>
        <taxon>Pseudomonadota</taxon>
        <taxon>Gammaproteobacteria</taxon>
        <taxon>Kangiellales</taxon>
        <taxon>Kangiellaceae</taxon>
        <taxon>Kangiella</taxon>
    </lineage>
</organism>
<dbReference type="InterPro" id="IPR027417">
    <property type="entry name" value="P-loop_NTPase"/>
</dbReference>
<feature type="domain" description="PD-(D/E)XK endonuclease-like" evidence="1">
    <location>
        <begin position="613"/>
        <end position="868"/>
    </location>
</feature>
<reference evidence="3" key="1">
    <citation type="submission" date="2015-08" db="EMBL/GenBank/DDBJ databases">
        <authorList>
            <person name="Kim K.M."/>
        </authorList>
    </citation>
    <scope>NUCLEOTIDE SEQUENCE [LARGE SCALE GENOMIC DNA]</scope>
    <source>
        <strain evidence="3">KCTC 23892</strain>
    </source>
</reference>
<dbReference type="Proteomes" id="UP000094147">
    <property type="component" value="Chromosome"/>
</dbReference>
<evidence type="ECO:0000313" key="2">
    <source>
        <dbReference type="EMBL" id="AOE50420.1"/>
    </source>
</evidence>
<dbReference type="Gene3D" id="1.10.486.10">
    <property type="entry name" value="PCRA, domain 4"/>
    <property type="match status" value="1"/>
</dbReference>
<dbReference type="InterPro" id="IPR019925">
    <property type="entry name" value="DNA_repair_protein_predicted"/>
</dbReference>
<proteinExistence type="predicted"/>
<dbReference type="STRING" id="1144748.KS2013_1710"/>
<dbReference type="KEGG" id="ksd:KS2013_1710"/>
<protein>
    <recommendedName>
        <fullName evidence="1">PD-(D/E)XK endonuclease-like domain-containing protein</fullName>
    </recommendedName>
</protein>
<dbReference type="InterPro" id="IPR011604">
    <property type="entry name" value="PDDEXK-like_dom_sf"/>
</dbReference>
<evidence type="ECO:0000313" key="3">
    <source>
        <dbReference type="Proteomes" id="UP000094147"/>
    </source>
</evidence>
<dbReference type="Gene3D" id="3.90.320.10">
    <property type="match status" value="1"/>
</dbReference>
<dbReference type="RefSeq" id="WP_068992556.1">
    <property type="nucleotide sequence ID" value="NZ_CP012418.1"/>
</dbReference>
<dbReference type="Gene3D" id="3.40.50.300">
    <property type="entry name" value="P-loop containing nucleotide triphosphate hydrolases"/>
    <property type="match status" value="1"/>
</dbReference>
<gene>
    <name evidence="2" type="ORF">KS2013_1710</name>
</gene>
<dbReference type="NCBIfam" id="TIGR03623">
    <property type="entry name" value="probable DNA repair protein"/>
    <property type="match status" value="1"/>
</dbReference>
<name>A0A1B3BC88_9GAMM</name>
<dbReference type="OrthoDB" id="9761147at2"/>
<accession>A0A1B3BC88</accession>
<dbReference type="EMBL" id="CP012418">
    <property type="protein sequence ID" value="AOE50420.1"/>
    <property type="molecule type" value="Genomic_DNA"/>
</dbReference>
<evidence type="ECO:0000259" key="1">
    <source>
        <dbReference type="Pfam" id="PF12705"/>
    </source>
</evidence>